<keyword evidence="1" id="KW-0812">Transmembrane</keyword>
<keyword evidence="1" id="KW-1133">Transmembrane helix</keyword>
<organism evidence="2 3">
    <name type="scientific">Thermosediminibacter litoriperuensis</name>
    <dbReference type="NCBI Taxonomy" id="291989"/>
    <lineage>
        <taxon>Bacteria</taxon>
        <taxon>Bacillati</taxon>
        <taxon>Bacillota</taxon>
        <taxon>Clostridia</taxon>
        <taxon>Thermosediminibacterales</taxon>
        <taxon>Thermosediminibacteraceae</taxon>
        <taxon>Thermosediminibacter</taxon>
    </lineage>
</organism>
<gene>
    <name evidence="2" type="ORF">LZ11_00314</name>
</gene>
<feature type="transmembrane region" description="Helical" evidence="1">
    <location>
        <begin position="9"/>
        <end position="26"/>
    </location>
</feature>
<evidence type="ECO:0000313" key="2">
    <source>
        <dbReference type="EMBL" id="TYP58858.1"/>
    </source>
</evidence>
<dbReference type="Gene3D" id="2.170.120.30">
    <property type="match status" value="2"/>
</dbReference>
<name>A0A5S5AYA9_9FIRM</name>
<dbReference type="PANTHER" id="PTHR37804:SF1">
    <property type="entry name" value="CDAA REGULATORY PROTEIN CDAR"/>
    <property type="match status" value="1"/>
</dbReference>
<evidence type="ECO:0000256" key="1">
    <source>
        <dbReference type="SAM" id="Phobius"/>
    </source>
</evidence>
<evidence type="ECO:0000313" key="3">
    <source>
        <dbReference type="Proteomes" id="UP000322294"/>
    </source>
</evidence>
<dbReference type="OrthoDB" id="2111604at2"/>
<keyword evidence="3" id="KW-1185">Reference proteome</keyword>
<protein>
    <submittedName>
        <fullName evidence="2">YbbR domain-containing protein</fullName>
    </submittedName>
</protein>
<dbReference type="EMBL" id="VNHO01000002">
    <property type="protein sequence ID" value="TYP58858.1"/>
    <property type="molecule type" value="Genomic_DNA"/>
</dbReference>
<dbReference type="Pfam" id="PF07949">
    <property type="entry name" value="YbbR"/>
    <property type="match status" value="3"/>
</dbReference>
<dbReference type="RefSeq" id="WP_148865985.1">
    <property type="nucleotide sequence ID" value="NZ_VNHO01000002.1"/>
</dbReference>
<reference evidence="2 3" key="1">
    <citation type="submission" date="2019-07" db="EMBL/GenBank/DDBJ databases">
        <title>Genomic Encyclopedia of Type Strains, Phase I: the one thousand microbial genomes (KMG-I) project.</title>
        <authorList>
            <person name="Kyrpides N."/>
        </authorList>
    </citation>
    <scope>NUCLEOTIDE SEQUENCE [LARGE SCALE GENOMIC DNA]</scope>
    <source>
        <strain evidence="2 3">DSM 16647</strain>
    </source>
</reference>
<dbReference type="PANTHER" id="PTHR37804">
    <property type="entry name" value="CDAA REGULATORY PROTEIN CDAR"/>
    <property type="match status" value="1"/>
</dbReference>
<accession>A0A5S5AYA9</accession>
<dbReference type="Proteomes" id="UP000322294">
    <property type="component" value="Unassembled WGS sequence"/>
</dbReference>
<keyword evidence="1" id="KW-0472">Membrane</keyword>
<sequence length="406" mass="44524">MGRYFSSDAALKVISVLVALVMWMYVMNEQNPQVTYVIRDVPVQLKYLDDSKLALKDPTQQYFVNVKVRARRSIITGLKAEDIVAEANLRGRIEGENLLPVSVNVPAGVELLDFSPREIMVVLDAVVEEQMPVYVDVKGVPAEGFAARTPVATPQAVLVKGPRTLVNSIRRAVVELDVTGKNGVVTATLPVRVVDAKGNEQRGVTFRPDMVEVTVPIVPVSTVTVRPDLRGQPLEGFVVREVRVEPSVVMITGNSDALKNIREISTEPVNISGLARSIAADAELQMPRGILPFDEALKKVKVVVEIERVQSRTVSFSSSDISFRNLGEGLTAVPEEGQFVLTVRGPESIINKADKNSVEIYADASGLGEGEYSLRIRAEVPEPYQVIRIEPENVKVTIQKDYRAGL</sequence>
<dbReference type="InterPro" id="IPR053154">
    <property type="entry name" value="c-di-AMP_regulator"/>
</dbReference>
<dbReference type="InterPro" id="IPR012505">
    <property type="entry name" value="YbbR"/>
</dbReference>
<comment type="caution">
    <text evidence="2">The sequence shown here is derived from an EMBL/GenBank/DDBJ whole genome shotgun (WGS) entry which is preliminary data.</text>
</comment>
<dbReference type="Gene3D" id="2.170.120.40">
    <property type="entry name" value="YbbR-like domain"/>
    <property type="match status" value="2"/>
</dbReference>
<dbReference type="AlphaFoldDB" id="A0A5S5AYA9"/>
<proteinExistence type="predicted"/>